<sequence length="318" mass="36591">MATDEIKTIVASLNEPPFSMGINLISFDHFTKDKLLQTLSDVLCHINDVPRVDIRNEPADQTALRVMNSLRIFKFRPPTDIEQLDEWRAGIVEGSPSSIYPVLFYLFSHSDQLKQRAYLARFLVKVDVPQEMQDPDLHQMQEEISELMEQFKEAHSRTLEMTGDSEHVEGIKADLKAMESEKEQLIRRIERIEVKVKNIPNVDRILEFAALKRGEIDRCRDAEQRKADIRQDMMKMDKKIQRLAAQLVELQRTADSIDPSGLIADLEAEIQTNSYLADDKLLREIEQKRPIIAELNSVVQGPAVDEGTIQRLQNDVRD</sequence>
<evidence type="ECO:0000313" key="18">
    <source>
        <dbReference type="EMBL" id="GMT33891.1"/>
    </source>
</evidence>
<keyword evidence="2" id="KW-0963">Cytoplasm</keyword>
<reference evidence="18" key="1">
    <citation type="submission" date="2023-10" db="EMBL/GenBank/DDBJ databases">
        <title>Genome assembly of Pristionchus species.</title>
        <authorList>
            <person name="Yoshida K."/>
            <person name="Sommer R.J."/>
        </authorList>
    </citation>
    <scope>NUCLEOTIDE SEQUENCE</scope>
    <source>
        <strain evidence="18">RS5133</strain>
    </source>
</reference>
<protein>
    <recommendedName>
        <fullName evidence="14">Intraflagellar transport protein 81 homolog</fullName>
    </recommendedName>
    <alternativeName>
        <fullName evidence="15">Carnitine deficiency-associated protein expressed in ventricle 1</fullName>
    </alternativeName>
</protein>
<proteinExistence type="inferred from homology"/>
<comment type="caution">
    <text evidence="18">The sequence shown here is derived from an EMBL/GenBank/DDBJ whole genome shotgun (WGS) entry which is preliminary data.</text>
</comment>
<feature type="non-terminal residue" evidence="18">
    <location>
        <position position="318"/>
    </location>
</feature>
<dbReference type="GO" id="GO:0060271">
    <property type="term" value="P:cilium assembly"/>
    <property type="evidence" value="ECO:0007669"/>
    <property type="project" value="InterPro"/>
</dbReference>
<evidence type="ECO:0000256" key="5">
    <source>
        <dbReference type="ARBA" id="ARBA00022794"/>
    </source>
</evidence>
<keyword evidence="9" id="KW-0969">Cilium</keyword>
<evidence type="ECO:0000256" key="7">
    <source>
        <dbReference type="ARBA" id="ARBA00022990"/>
    </source>
</evidence>
<dbReference type="GO" id="GO:0042073">
    <property type="term" value="P:intraciliary transport"/>
    <property type="evidence" value="ECO:0007669"/>
    <property type="project" value="InterPro"/>
</dbReference>
<comment type="subcellular location">
    <subcellularLocation>
        <location evidence="1">Cytoplasm</location>
        <location evidence="1">Cytoskeleton</location>
        <location evidence="1">Cilium basal body</location>
    </subcellularLocation>
</comment>
<feature type="domain" description="IFT81 calponin homology" evidence="17">
    <location>
        <begin position="4"/>
        <end position="127"/>
    </location>
</feature>
<dbReference type="Proteomes" id="UP001432322">
    <property type="component" value="Unassembled WGS sequence"/>
</dbReference>
<dbReference type="GO" id="GO:0030992">
    <property type="term" value="C:intraciliary transport particle B"/>
    <property type="evidence" value="ECO:0007669"/>
    <property type="project" value="InterPro"/>
</dbReference>
<accession>A0AAV5WS94</accession>
<dbReference type="FunFam" id="1.10.418.70:FF:000001">
    <property type="entry name" value="Intraflagellar transport protein 81 homolog"/>
    <property type="match status" value="1"/>
</dbReference>
<keyword evidence="10" id="KW-0206">Cytoskeleton</keyword>
<feature type="coiled-coil region" evidence="16">
    <location>
        <begin position="219"/>
        <end position="253"/>
    </location>
</feature>
<dbReference type="GO" id="GO:0015631">
    <property type="term" value="F:tubulin binding"/>
    <property type="evidence" value="ECO:0007669"/>
    <property type="project" value="InterPro"/>
</dbReference>
<name>A0AAV5WS94_9BILA</name>
<evidence type="ECO:0000259" key="17">
    <source>
        <dbReference type="Pfam" id="PF18383"/>
    </source>
</evidence>
<dbReference type="PANTHER" id="PTHR15614:SF2">
    <property type="entry name" value="INTRAFLAGELLAR TRANSPORT PROTEIN 81 HOMOLOG"/>
    <property type="match status" value="1"/>
</dbReference>
<evidence type="ECO:0000256" key="15">
    <source>
        <dbReference type="ARBA" id="ARBA00079903"/>
    </source>
</evidence>
<dbReference type="InterPro" id="IPR043016">
    <property type="entry name" value="IFT81_N_sf"/>
</dbReference>
<feature type="coiled-coil region" evidence="16">
    <location>
        <begin position="137"/>
        <end position="195"/>
    </location>
</feature>
<dbReference type="GO" id="GO:0007283">
    <property type="term" value="P:spermatogenesis"/>
    <property type="evidence" value="ECO:0007669"/>
    <property type="project" value="UniProtKB-KW"/>
</dbReference>
<evidence type="ECO:0000256" key="10">
    <source>
        <dbReference type="ARBA" id="ARBA00023212"/>
    </source>
</evidence>
<evidence type="ECO:0000256" key="12">
    <source>
        <dbReference type="ARBA" id="ARBA00043983"/>
    </source>
</evidence>
<evidence type="ECO:0000313" key="19">
    <source>
        <dbReference type="Proteomes" id="UP001432322"/>
    </source>
</evidence>
<dbReference type="PANTHER" id="PTHR15614">
    <property type="entry name" value="INTRAFLAGELLAR TRANSPORT PROTEIN 81 HOMOLOG"/>
    <property type="match status" value="1"/>
</dbReference>
<dbReference type="EMBL" id="BTSY01000006">
    <property type="protein sequence ID" value="GMT33891.1"/>
    <property type="molecule type" value="Genomic_DNA"/>
</dbReference>
<evidence type="ECO:0000256" key="13">
    <source>
        <dbReference type="ARBA" id="ARBA00055755"/>
    </source>
</evidence>
<dbReference type="GO" id="GO:0030154">
    <property type="term" value="P:cell differentiation"/>
    <property type="evidence" value="ECO:0007669"/>
    <property type="project" value="UniProtKB-KW"/>
</dbReference>
<evidence type="ECO:0000256" key="3">
    <source>
        <dbReference type="ARBA" id="ARBA00022553"/>
    </source>
</evidence>
<evidence type="ECO:0000256" key="11">
    <source>
        <dbReference type="ARBA" id="ARBA00023273"/>
    </source>
</evidence>
<keyword evidence="5" id="KW-0970">Cilium biogenesis/degradation</keyword>
<dbReference type="InterPro" id="IPR029600">
    <property type="entry name" value="IFT81"/>
</dbReference>
<comment type="function">
    <text evidence="13">Component of the intraflagellar transport (IFT) complex B: together with IFT74, forms a tubulin-binding module that specifically mediates transport of tubulin within the cilium. Binds tubulin via its CH (calponin-homology)-like region. Required for ciliogenesis. Required for proper regulation of SHH signaling. Plays an important role during spermatogenesis by modulating the assembly and elongation of the sperm flagella.</text>
</comment>
<evidence type="ECO:0000256" key="9">
    <source>
        <dbReference type="ARBA" id="ARBA00023069"/>
    </source>
</evidence>
<evidence type="ECO:0000256" key="14">
    <source>
        <dbReference type="ARBA" id="ARBA00073058"/>
    </source>
</evidence>
<dbReference type="Gene3D" id="1.10.418.70">
    <property type="entry name" value="Intraflagellar transport protein 81, N-terminal domain"/>
    <property type="match status" value="1"/>
</dbReference>
<keyword evidence="19" id="KW-1185">Reference proteome</keyword>
<gene>
    <name evidence="18" type="ORF">PFISCL1PPCAC_25188</name>
</gene>
<keyword evidence="7" id="KW-0007">Acetylation</keyword>
<evidence type="ECO:0000256" key="6">
    <source>
        <dbReference type="ARBA" id="ARBA00022871"/>
    </source>
</evidence>
<keyword evidence="6" id="KW-0744">Spermatogenesis</keyword>
<keyword evidence="4" id="KW-0221">Differentiation</keyword>
<evidence type="ECO:0000256" key="2">
    <source>
        <dbReference type="ARBA" id="ARBA00022490"/>
    </source>
</evidence>
<evidence type="ECO:0000256" key="8">
    <source>
        <dbReference type="ARBA" id="ARBA00023054"/>
    </source>
</evidence>
<evidence type="ECO:0000256" key="4">
    <source>
        <dbReference type="ARBA" id="ARBA00022782"/>
    </source>
</evidence>
<dbReference type="AlphaFoldDB" id="A0AAV5WS94"/>
<keyword evidence="8 16" id="KW-0175">Coiled coil</keyword>
<keyword evidence="3" id="KW-0597">Phosphoprotein</keyword>
<dbReference type="InterPro" id="IPR041146">
    <property type="entry name" value="IFT81_CH"/>
</dbReference>
<organism evidence="18 19">
    <name type="scientific">Pristionchus fissidentatus</name>
    <dbReference type="NCBI Taxonomy" id="1538716"/>
    <lineage>
        <taxon>Eukaryota</taxon>
        <taxon>Metazoa</taxon>
        <taxon>Ecdysozoa</taxon>
        <taxon>Nematoda</taxon>
        <taxon>Chromadorea</taxon>
        <taxon>Rhabditida</taxon>
        <taxon>Rhabditina</taxon>
        <taxon>Diplogasteromorpha</taxon>
        <taxon>Diplogasteroidea</taxon>
        <taxon>Neodiplogasteridae</taxon>
        <taxon>Pristionchus</taxon>
    </lineage>
</organism>
<evidence type="ECO:0000256" key="1">
    <source>
        <dbReference type="ARBA" id="ARBA00004120"/>
    </source>
</evidence>
<comment type="similarity">
    <text evidence="12">Belongs to the IFT81 family.</text>
</comment>
<dbReference type="Pfam" id="PF18383">
    <property type="entry name" value="IFT81_CH"/>
    <property type="match status" value="1"/>
</dbReference>
<evidence type="ECO:0000256" key="16">
    <source>
        <dbReference type="SAM" id="Coils"/>
    </source>
</evidence>
<keyword evidence="11" id="KW-0966">Cell projection</keyword>
<dbReference type="GO" id="GO:0036064">
    <property type="term" value="C:ciliary basal body"/>
    <property type="evidence" value="ECO:0007669"/>
    <property type="project" value="TreeGrafter"/>
</dbReference>